<evidence type="ECO:0000313" key="3">
    <source>
        <dbReference type="Proteomes" id="UP000291485"/>
    </source>
</evidence>
<dbReference type="Proteomes" id="UP000291485">
    <property type="component" value="Unassembled WGS sequence"/>
</dbReference>
<protein>
    <submittedName>
        <fullName evidence="2">Uncharacterized protein</fullName>
    </submittedName>
</protein>
<sequence length="85" mass="10160">MDKKNPDRKTFILFLENKLVNLILPNKNSKPAFLFFERNRNKFVFNYWIKTVMGGFVSSVGLKKESKLKKQEREAKLKYHLPQQL</sequence>
<dbReference type="RefSeq" id="WP_131562765.1">
    <property type="nucleotide sequence ID" value="NZ_SJSN01000029.1"/>
</dbReference>
<feature type="transmembrane region" description="Helical" evidence="1">
    <location>
        <begin position="43"/>
        <end position="62"/>
    </location>
</feature>
<reference evidence="2 3" key="1">
    <citation type="submission" date="2019-02" db="EMBL/GenBank/DDBJ databases">
        <title>Pedobacter sp. RP-3-11 sp. nov., isolated from Arctic soil.</title>
        <authorList>
            <person name="Dahal R.H."/>
        </authorList>
    </citation>
    <scope>NUCLEOTIDE SEQUENCE [LARGE SCALE GENOMIC DNA]</scope>
    <source>
        <strain evidence="2 3">RP-3-11</strain>
    </source>
</reference>
<proteinExistence type="predicted"/>
<dbReference type="EMBL" id="SJSN01000029">
    <property type="protein sequence ID" value="TCC99088.1"/>
    <property type="molecule type" value="Genomic_DNA"/>
</dbReference>
<dbReference type="AlphaFoldDB" id="A0A4R0NFZ9"/>
<name>A0A4R0NFZ9_9SPHI</name>
<keyword evidence="1" id="KW-0812">Transmembrane</keyword>
<keyword evidence="1" id="KW-0472">Membrane</keyword>
<dbReference type="OrthoDB" id="610933at2"/>
<evidence type="ECO:0000256" key="1">
    <source>
        <dbReference type="SAM" id="Phobius"/>
    </source>
</evidence>
<keyword evidence="1" id="KW-1133">Transmembrane helix</keyword>
<accession>A0A4R0NFZ9</accession>
<organism evidence="2 3">
    <name type="scientific">Pedobacter frigidisoli</name>
    <dbReference type="NCBI Taxonomy" id="2530455"/>
    <lineage>
        <taxon>Bacteria</taxon>
        <taxon>Pseudomonadati</taxon>
        <taxon>Bacteroidota</taxon>
        <taxon>Sphingobacteriia</taxon>
        <taxon>Sphingobacteriales</taxon>
        <taxon>Sphingobacteriaceae</taxon>
        <taxon>Pedobacter</taxon>
    </lineage>
</organism>
<comment type="caution">
    <text evidence="2">The sequence shown here is derived from an EMBL/GenBank/DDBJ whole genome shotgun (WGS) entry which is preliminary data.</text>
</comment>
<evidence type="ECO:0000313" key="2">
    <source>
        <dbReference type="EMBL" id="TCC99088.1"/>
    </source>
</evidence>
<gene>
    <name evidence="2" type="ORF">EZ449_21415</name>
</gene>
<keyword evidence="3" id="KW-1185">Reference proteome</keyword>